<dbReference type="NCBIfam" id="TIGR00594">
    <property type="entry name" value="polc"/>
    <property type="match status" value="1"/>
</dbReference>
<reference evidence="11" key="1">
    <citation type="submission" date="2017-09" db="EMBL/GenBank/DDBJ databases">
        <title>Depth-based differentiation of microbial function through sediment-hosted aquifers and enrichment of novel symbionts in the deep terrestrial subsurface.</title>
        <authorList>
            <person name="Probst A.J."/>
            <person name="Ladd B."/>
            <person name="Jarett J.K."/>
            <person name="Geller-Mcgrath D.E."/>
            <person name="Sieber C.M.K."/>
            <person name="Emerson J.B."/>
            <person name="Anantharaman K."/>
            <person name="Thomas B.C."/>
            <person name="Malmstrom R."/>
            <person name="Stieglmeier M."/>
            <person name="Klingl A."/>
            <person name="Woyke T."/>
            <person name="Ryan C.M."/>
            <person name="Banfield J.F."/>
        </authorList>
    </citation>
    <scope>NUCLEOTIDE SEQUENCE [LARGE SCALE GENOMIC DNA]</scope>
</reference>
<evidence type="ECO:0000256" key="4">
    <source>
        <dbReference type="ARBA" id="ARBA00022679"/>
    </source>
</evidence>
<protein>
    <recommendedName>
        <fullName evidence="3">DNA polymerase III subunit alpha</fullName>
        <ecNumber evidence="2">2.7.7.7</ecNumber>
    </recommendedName>
</protein>
<name>A0A2M8KUG7_9BACT</name>
<comment type="subcellular location">
    <subcellularLocation>
        <location evidence="1">Cytoplasm</location>
    </subcellularLocation>
</comment>
<evidence type="ECO:0000256" key="3">
    <source>
        <dbReference type="ARBA" id="ARBA00019114"/>
    </source>
</evidence>
<dbReference type="Pfam" id="PF17657">
    <property type="entry name" value="DNA_pol3_finger"/>
    <property type="match status" value="1"/>
</dbReference>
<dbReference type="InterPro" id="IPR004805">
    <property type="entry name" value="DnaE2/DnaE/PolC"/>
</dbReference>
<gene>
    <name evidence="10" type="ORF">COU89_02690</name>
</gene>
<dbReference type="Pfam" id="PF02811">
    <property type="entry name" value="PHP"/>
    <property type="match status" value="1"/>
</dbReference>
<dbReference type="GO" id="GO:0006260">
    <property type="term" value="P:DNA replication"/>
    <property type="evidence" value="ECO:0007669"/>
    <property type="project" value="UniProtKB-KW"/>
</dbReference>
<evidence type="ECO:0000256" key="7">
    <source>
        <dbReference type="ARBA" id="ARBA00022932"/>
    </source>
</evidence>
<evidence type="ECO:0000256" key="8">
    <source>
        <dbReference type="ARBA" id="ARBA00049244"/>
    </source>
</evidence>
<dbReference type="Gene3D" id="1.10.10.1600">
    <property type="entry name" value="Bacterial DNA polymerase III alpha subunit, thumb domain"/>
    <property type="match status" value="1"/>
</dbReference>
<dbReference type="PANTHER" id="PTHR32294">
    <property type="entry name" value="DNA POLYMERASE III SUBUNIT ALPHA"/>
    <property type="match status" value="1"/>
</dbReference>
<comment type="catalytic activity">
    <reaction evidence="8">
        <text>DNA(n) + a 2'-deoxyribonucleoside 5'-triphosphate = DNA(n+1) + diphosphate</text>
        <dbReference type="Rhea" id="RHEA:22508"/>
        <dbReference type="Rhea" id="RHEA-COMP:17339"/>
        <dbReference type="Rhea" id="RHEA-COMP:17340"/>
        <dbReference type="ChEBI" id="CHEBI:33019"/>
        <dbReference type="ChEBI" id="CHEBI:61560"/>
        <dbReference type="ChEBI" id="CHEBI:173112"/>
        <dbReference type="EC" id="2.7.7.7"/>
    </reaction>
</comment>
<accession>A0A2M8KUG7</accession>
<evidence type="ECO:0000256" key="5">
    <source>
        <dbReference type="ARBA" id="ARBA00022695"/>
    </source>
</evidence>
<dbReference type="InterPro" id="IPR011708">
    <property type="entry name" value="DNA_pol3_alpha_NTPase_dom"/>
</dbReference>
<sequence length="1098" mass="123596">MIFSIVPTFAFTVNLICGKITEMADFVHLHTHSEFSLLDGLSRLEDLTKKIRELGMKAVALTDHGAMYGSFKFYLKAIDEGLKPIVGCEIYHARASRFDKQKKMGDDQYHLVLLATNLEGYKNLMKIVSHAHLEGFHYKPRADVEVLKKHSKGLIALSGCMSGIIAKSILNDEPEYAEKWIRTFIDIFGKENFFIELQRHPGIAQLPRLEKKLIALSRKYGLGLVATNDAHYVAKGDAYAQEVLMCIQTRSSMQDSERPMSMIDVPDFYIKSAKEMEAQFADLPEAIENTVKIADRCNLTIPHDRWILPPYDVPKGETVETWIRKLVDKRLPERFSKVTQEMKDRIAYELSVIVKKGYSTYFLIVQDFVNWAKEQGIAVGPGRGSAAGSLVSYVLGITEIDPLYHNLHFERFLNPDRPTPPDIDIDFADKRRDEVLRYVMNKYGEDKVAQIITFGTMEARMAVRDVARALGWSYSQGDRIAKIIPQGKQGFPMSLDRALEESPELKDLYDSNEKVKELIDVSKKLEGVSRHASVHAAGVVVADKPLTEYTPIQREARGGKIITQYDMYCLDLNAVSDGRAVGLMKIDFLGLRNLTILENALKLVKQTRKKTVKVADIPLEDPETYELIASGNNVGVFQLESRGMQSLAKDLKPNRFTDIAAMVALFRPGPMALIPQFIEGKKKPKSITYLHPDLEPILGATYGILVYQEQVTEIAHRMAGYTLTQADSLRMAMGKKKKELMKKEKVKFIEGCLKNGYKRALAEQLFGFMEKFAAYGFNMPHSVSYATIAYWTAYVKAHYPVEFMTALITAELESASGPQRDEKIIHVLNECRRMELAVLPPDITISSSEFTIEDTSIRFGLAAIKNVGDAAIEAIQEARKDGPFTGLKDFLMRVDLRRVNKKTVDSLIKAGCFDSFGNRTQLRVYYEQIIKDIQSQKAKEDGGQFGLFSGSQISAKMHPVDVLPKTVVSNDADILAYEREVIGFALSVNVLERYRAILQKKSTTSVVKLKPGMKDIVLGAVVKGIKEVITKRDNHAMAFVTLSDYQADVEAVVFPKVYIQTKKIWKIDEPVLVKGSVQEKEGRTTLLIDKAISLKAYE</sequence>
<dbReference type="GO" id="GO:0003676">
    <property type="term" value="F:nucleic acid binding"/>
    <property type="evidence" value="ECO:0007669"/>
    <property type="project" value="InterPro"/>
</dbReference>
<evidence type="ECO:0000256" key="2">
    <source>
        <dbReference type="ARBA" id="ARBA00012417"/>
    </source>
</evidence>
<dbReference type="EC" id="2.7.7.7" evidence="2"/>
<proteinExistence type="predicted"/>
<dbReference type="AlphaFoldDB" id="A0A2M8KUG7"/>
<dbReference type="SMART" id="SM00481">
    <property type="entry name" value="POLIIIAc"/>
    <property type="match status" value="1"/>
</dbReference>
<comment type="caution">
    <text evidence="10">The sequence shown here is derived from an EMBL/GenBank/DDBJ whole genome shotgun (WGS) entry which is preliminary data.</text>
</comment>
<keyword evidence="7" id="KW-0239">DNA-directed DNA polymerase</keyword>
<dbReference type="Proteomes" id="UP000231569">
    <property type="component" value="Unassembled WGS sequence"/>
</dbReference>
<dbReference type="InterPro" id="IPR016195">
    <property type="entry name" value="Pol/histidinol_Pase-like"/>
</dbReference>
<dbReference type="Gene3D" id="3.20.20.140">
    <property type="entry name" value="Metal-dependent hydrolases"/>
    <property type="match status" value="1"/>
</dbReference>
<dbReference type="CDD" id="cd04485">
    <property type="entry name" value="DnaE_OBF"/>
    <property type="match status" value="1"/>
</dbReference>
<dbReference type="GO" id="GO:0003887">
    <property type="term" value="F:DNA-directed DNA polymerase activity"/>
    <property type="evidence" value="ECO:0007669"/>
    <property type="project" value="UniProtKB-KW"/>
</dbReference>
<evidence type="ECO:0000313" key="11">
    <source>
        <dbReference type="Proteomes" id="UP000231569"/>
    </source>
</evidence>
<feature type="domain" description="Polymerase/histidinol phosphatase N-terminal" evidence="9">
    <location>
        <begin position="27"/>
        <end position="94"/>
    </location>
</feature>
<keyword evidence="5" id="KW-0548">Nucleotidyltransferase</keyword>
<evidence type="ECO:0000259" key="9">
    <source>
        <dbReference type="SMART" id="SM00481"/>
    </source>
</evidence>
<dbReference type="InterPro" id="IPR029460">
    <property type="entry name" value="DNAPol_HHH"/>
</dbReference>
<dbReference type="Pfam" id="PF07733">
    <property type="entry name" value="DNA_pol3_alpha"/>
    <property type="match status" value="1"/>
</dbReference>
<keyword evidence="6" id="KW-0235">DNA replication</keyword>
<evidence type="ECO:0000256" key="1">
    <source>
        <dbReference type="ARBA" id="ARBA00004496"/>
    </source>
</evidence>
<keyword evidence="4" id="KW-0808">Transferase</keyword>
<dbReference type="EMBL" id="PFEE01000057">
    <property type="protein sequence ID" value="PJE63578.1"/>
    <property type="molecule type" value="Genomic_DNA"/>
</dbReference>
<dbReference type="NCBIfam" id="NF005298">
    <property type="entry name" value="PRK06826.1"/>
    <property type="match status" value="1"/>
</dbReference>
<dbReference type="CDD" id="cd12113">
    <property type="entry name" value="PHP_PolIIIA_DnaE3"/>
    <property type="match status" value="1"/>
</dbReference>
<dbReference type="GO" id="GO:0008408">
    <property type="term" value="F:3'-5' exonuclease activity"/>
    <property type="evidence" value="ECO:0007669"/>
    <property type="project" value="InterPro"/>
</dbReference>
<dbReference type="InterPro" id="IPR041931">
    <property type="entry name" value="DNA_pol3_alpha_thumb_dom"/>
</dbReference>
<dbReference type="NCBIfam" id="NF004226">
    <property type="entry name" value="PRK05673.1"/>
    <property type="match status" value="1"/>
</dbReference>
<dbReference type="InterPro" id="IPR003141">
    <property type="entry name" value="Pol/His_phosphatase_N"/>
</dbReference>
<dbReference type="Pfam" id="PF14579">
    <property type="entry name" value="HHH_6"/>
    <property type="match status" value="1"/>
</dbReference>
<evidence type="ECO:0000256" key="6">
    <source>
        <dbReference type="ARBA" id="ARBA00022705"/>
    </source>
</evidence>
<dbReference type="Pfam" id="PF01336">
    <property type="entry name" value="tRNA_anti-codon"/>
    <property type="match status" value="1"/>
</dbReference>
<dbReference type="InterPro" id="IPR004365">
    <property type="entry name" value="NA-bd_OB_tRNA"/>
</dbReference>
<dbReference type="InterPro" id="IPR040982">
    <property type="entry name" value="DNA_pol3_finger"/>
</dbReference>
<evidence type="ECO:0000313" key="10">
    <source>
        <dbReference type="EMBL" id="PJE63578.1"/>
    </source>
</evidence>
<dbReference type="InterPro" id="IPR004013">
    <property type="entry name" value="PHP_dom"/>
</dbReference>
<organism evidence="10 11">
    <name type="scientific">Candidatus Roizmanbacteria bacterium CG10_big_fil_rev_8_21_14_0_10_45_7</name>
    <dbReference type="NCBI Taxonomy" id="1974854"/>
    <lineage>
        <taxon>Bacteria</taxon>
        <taxon>Candidatus Roizmaniibacteriota</taxon>
    </lineage>
</organism>
<dbReference type="SUPFAM" id="SSF89550">
    <property type="entry name" value="PHP domain-like"/>
    <property type="match status" value="1"/>
</dbReference>
<dbReference type="GO" id="GO:0005737">
    <property type="term" value="C:cytoplasm"/>
    <property type="evidence" value="ECO:0007669"/>
    <property type="project" value="UniProtKB-SubCell"/>
</dbReference>
<dbReference type="PANTHER" id="PTHR32294:SF0">
    <property type="entry name" value="DNA POLYMERASE III SUBUNIT ALPHA"/>
    <property type="match status" value="1"/>
</dbReference>
<dbReference type="Gene3D" id="1.10.150.870">
    <property type="match status" value="1"/>
</dbReference>